<comment type="caution">
    <text evidence="3">The sequence shown here is derived from an EMBL/GenBank/DDBJ whole genome shotgun (WGS) entry which is preliminary data.</text>
</comment>
<accession>A0ABQ2H162</accession>
<name>A0ABQ2H162_9PSED</name>
<dbReference type="PANTHER" id="PTHR45947:SF3">
    <property type="entry name" value="SULFOQUINOVOSYL TRANSFERASE SQD2"/>
    <property type="match status" value="1"/>
</dbReference>
<dbReference type="Proteomes" id="UP000616499">
    <property type="component" value="Unassembled WGS sequence"/>
</dbReference>
<dbReference type="PANTHER" id="PTHR45947">
    <property type="entry name" value="SULFOQUINOVOSYL TRANSFERASE SQD2"/>
    <property type="match status" value="1"/>
</dbReference>
<dbReference type="EMBL" id="BMNW01000008">
    <property type="protein sequence ID" value="GGM22156.1"/>
    <property type="molecule type" value="Genomic_DNA"/>
</dbReference>
<evidence type="ECO:0000313" key="3">
    <source>
        <dbReference type="EMBL" id="GGM22156.1"/>
    </source>
</evidence>
<gene>
    <name evidence="3" type="primary">wbpZ</name>
    <name evidence="3" type="ORF">GCM10009425_36230</name>
</gene>
<proteinExistence type="predicted"/>
<reference evidence="4" key="1">
    <citation type="journal article" date="2019" name="Int. J. Syst. Evol. Microbiol.">
        <title>The Global Catalogue of Microorganisms (GCM) 10K type strain sequencing project: providing services to taxonomists for standard genome sequencing and annotation.</title>
        <authorList>
            <consortium name="The Broad Institute Genomics Platform"/>
            <consortium name="The Broad Institute Genome Sequencing Center for Infectious Disease"/>
            <person name="Wu L."/>
            <person name="Ma J."/>
        </authorList>
    </citation>
    <scope>NUCLEOTIDE SEQUENCE [LARGE SCALE GENOMIC DNA]</scope>
    <source>
        <strain evidence="4">JCM 13501</strain>
    </source>
</reference>
<dbReference type="InterPro" id="IPR001296">
    <property type="entry name" value="Glyco_trans_1"/>
</dbReference>
<protein>
    <submittedName>
        <fullName evidence="3">Glycosyltransferase WbpZ</fullName>
    </submittedName>
</protein>
<dbReference type="InterPro" id="IPR028098">
    <property type="entry name" value="Glyco_trans_4-like_N"/>
</dbReference>
<dbReference type="SUPFAM" id="SSF53756">
    <property type="entry name" value="UDP-Glycosyltransferase/glycogen phosphorylase"/>
    <property type="match status" value="1"/>
</dbReference>
<keyword evidence="4" id="KW-1185">Reference proteome</keyword>
<dbReference type="RefSeq" id="WP_188867524.1">
    <property type="nucleotide sequence ID" value="NZ_BMNW01000008.1"/>
</dbReference>
<dbReference type="Gene3D" id="3.40.50.2000">
    <property type="entry name" value="Glycogen Phosphorylase B"/>
    <property type="match status" value="2"/>
</dbReference>
<dbReference type="InterPro" id="IPR050194">
    <property type="entry name" value="Glycosyltransferase_grp1"/>
</dbReference>
<feature type="domain" description="Glycosyl transferase family 1" evidence="1">
    <location>
        <begin position="193"/>
        <end position="347"/>
    </location>
</feature>
<dbReference type="Pfam" id="PF00534">
    <property type="entry name" value="Glycos_transf_1"/>
    <property type="match status" value="1"/>
</dbReference>
<evidence type="ECO:0000259" key="2">
    <source>
        <dbReference type="Pfam" id="PF13439"/>
    </source>
</evidence>
<dbReference type="CDD" id="cd03795">
    <property type="entry name" value="GT4_WfcD-like"/>
    <property type="match status" value="1"/>
</dbReference>
<sequence length="375" mass="42329">MIKVLHFFKTYRPQTFGGIEQVIYQLAEGGLQYGIESEVLYLSSQGATRDEKNGRHISHRSKLDFHVASTGFSLSAFRDFAQLAKAADIVHYHFPWPFMDVAHYVSRIDRPTVVSYHSDIVKQKTLFKLYQPLMRRFLGDVDSIVASSPAYAESSPVLRRYREKVSVIPYGLDKATYPEPTVERLTYWRGVLKEPFFLFVGALRYYKGINFLLQALQRTDITCVIAGEGFEEQALKQQAKQLGLKKVIFPGLLSEEDKAALLTLCYAFVFPSHLRSEAFGISLLEAAMYGKPMISCEISTGTSFINLNQETGIVIPPTDPLALRQAMLTLLGNPEQAIRMGERAAKRYEDVFSSGKMLESYAQLYKSLLAKDARG</sequence>
<dbReference type="Pfam" id="PF13439">
    <property type="entry name" value="Glyco_transf_4"/>
    <property type="match status" value="1"/>
</dbReference>
<evidence type="ECO:0000313" key="4">
    <source>
        <dbReference type="Proteomes" id="UP000616499"/>
    </source>
</evidence>
<organism evidence="3 4">
    <name type="scientific">Pseudomonas asuensis</name>
    <dbReference type="NCBI Taxonomy" id="1825787"/>
    <lineage>
        <taxon>Bacteria</taxon>
        <taxon>Pseudomonadati</taxon>
        <taxon>Pseudomonadota</taxon>
        <taxon>Gammaproteobacteria</taxon>
        <taxon>Pseudomonadales</taxon>
        <taxon>Pseudomonadaceae</taxon>
        <taxon>Pseudomonas</taxon>
    </lineage>
</organism>
<feature type="domain" description="Glycosyltransferase subfamily 4-like N-terminal" evidence="2">
    <location>
        <begin position="16"/>
        <end position="173"/>
    </location>
</feature>
<evidence type="ECO:0000259" key="1">
    <source>
        <dbReference type="Pfam" id="PF00534"/>
    </source>
</evidence>